<reference evidence="4" key="1">
    <citation type="submission" date="2017-02" db="UniProtKB">
        <authorList>
            <consortium name="WormBaseParasite"/>
        </authorList>
    </citation>
    <scope>IDENTIFICATION</scope>
</reference>
<organism evidence="4">
    <name type="scientific">Hymenolepis diminuta</name>
    <name type="common">Rat tapeworm</name>
    <dbReference type="NCBI Taxonomy" id="6216"/>
    <lineage>
        <taxon>Eukaryota</taxon>
        <taxon>Metazoa</taxon>
        <taxon>Spiralia</taxon>
        <taxon>Lophotrochozoa</taxon>
        <taxon>Platyhelminthes</taxon>
        <taxon>Cestoda</taxon>
        <taxon>Eucestoda</taxon>
        <taxon>Cyclophyllidea</taxon>
        <taxon>Hymenolepididae</taxon>
        <taxon>Hymenolepis</taxon>
    </lineage>
</organism>
<dbReference type="AlphaFoldDB" id="A0A0R3S8K7"/>
<protein>
    <submittedName>
        <fullName evidence="2 4">Uncharacterized protein</fullName>
    </submittedName>
</protein>
<evidence type="ECO:0000313" key="2">
    <source>
        <dbReference type="EMBL" id="VDL16350.1"/>
    </source>
</evidence>
<gene>
    <name evidence="2" type="ORF">HDID_LOCUS495</name>
</gene>
<feature type="compositionally biased region" description="Polar residues" evidence="1">
    <location>
        <begin position="69"/>
        <end position="82"/>
    </location>
</feature>
<proteinExistence type="predicted"/>
<feature type="region of interest" description="Disordered" evidence="1">
    <location>
        <begin position="69"/>
        <end position="89"/>
    </location>
</feature>
<name>A0A0R3S8K7_HYMDI</name>
<sequence length="89" mass="9817">MLTSLTQLYLDQILSAEECIQQLCATELLQVRKRVYCLAGVNQNETERAGCELPDAVCVPVPDLKRARSCSQTNTNAENSTRGIKESDA</sequence>
<reference evidence="2 3" key="2">
    <citation type="submission" date="2018-11" db="EMBL/GenBank/DDBJ databases">
        <authorList>
            <consortium name="Pathogen Informatics"/>
        </authorList>
    </citation>
    <scope>NUCLEOTIDE SEQUENCE [LARGE SCALE GENOMIC DNA]</scope>
</reference>
<dbReference type="WBParaSite" id="HDID_0000049401-mRNA-1">
    <property type="protein sequence ID" value="HDID_0000049401-mRNA-1"/>
    <property type="gene ID" value="HDID_0000049401"/>
</dbReference>
<dbReference type="Proteomes" id="UP000274504">
    <property type="component" value="Unassembled WGS sequence"/>
</dbReference>
<evidence type="ECO:0000313" key="4">
    <source>
        <dbReference type="WBParaSite" id="HDID_0000049401-mRNA-1"/>
    </source>
</evidence>
<evidence type="ECO:0000256" key="1">
    <source>
        <dbReference type="SAM" id="MobiDB-lite"/>
    </source>
</evidence>
<accession>A0A0R3S8K7</accession>
<dbReference type="EMBL" id="UYSG01000066">
    <property type="protein sequence ID" value="VDL16350.1"/>
    <property type="molecule type" value="Genomic_DNA"/>
</dbReference>
<evidence type="ECO:0000313" key="3">
    <source>
        <dbReference type="Proteomes" id="UP000274504"/>
    </source>
</evidence>